<protein>
    <submittedName>
        <fullName evidence="1">Type IV pilus assembly PilZ</fullName>
    </submittedName>
</protein>
<dbReference type="AlphaFoldDB" id="Q01X68"/>
<dbReference type="KEGG" id="sus:Acid_4788"/>
<reference evidence="1" key="1">
    <citation type="submission" date="2006-10" db="EMBL/GenBank/DDBJ databases">
        <title>Complete sequence of Solibacter usitatus Ellin6076.</title>
        <authorList>
            <consortium name="US DOE Joint Genome Institute"/>
            <person name="Copeland A."/>
            <person name="Lucas S."/>
            <person name="Lapidus A."/>
            <person name="Barry K."/>
            <person name="Detter J.C."/>
            <person name="Glavina del Rio T."/>
            <person name="Hammon N."/>
            <person name="Israni S."/>
            <person name="Dalin E."/>
            <person name="Tice H."/>
            <person name="Pitluck S."/>
            <person name="Thompson L.S."/>
            <person name="Brettin T."/>
            <person name="Bruce D."/>
            <person name="Han C."/>
            <person name="Tapia R."/>
            <person name="Gilna P."/>
            <person name="Schmutz J."/>
            <person name="Larimer F."/>
            <person name="Land M."/>
            <person name="Hauser L."/>
            <person name="Kyrpides N."/>
            <person name="Mikhailova N."/>
            <person name="Janssen P.H."/>
            <person name="Kuske C.R."/>
            <person name="Richardson P."/>
        </authorList>
    </citation>
    <scope>NUCLEOTIDE SEQUENCE</scope>
    <source>
        <strain evidence="1">Ellin6076</strain>
    </source>
</reference>
<dbReference type="InParanoid" id="Q01X68"/>
<proteinExistence type="predicted"/>
<dbReference type="HOGENOM" id="CLU_1874069_0_0_0"/>
<organism evidence="1">
    <name type="scientific">Solibacter usitatus (strain Ellin6076)</name>
    <dbReference type="NCBI Taxonomy" id="234267"/>
    <lineage>
        <taxon>Bacteria</taxon>
        <taxon>Pseudomonadati</taxon>
        <taxon>Acidobacteriota</taxon>
        <taxon>Terriglobia</taxon>
        <taxon>Bryobacterales</taxon>
        <taxon>Solibacteraceae</taxon>
        <taxon>Candidatus Solibacter</taxon>
    </lineage>
</organism>
<dbReference type="EMBL" id="CP000473">
    <property type="protein sequence ID" value="ABJ85747.1"/>
    <property type="molecule type" value="Genomic_DNA"/>
</dbReference>
<name>Q01X68_SOLUE</name>
<accession>Q01X68</accession>
<sequence>MQVVNTKNDRRTKFRFSIVREMRYKLAENGVVVAAGSGQTINIGSGGVAFSSEQALTAGGFVELSISWPVLLDETCPMRLVVFGRVLRCSGETAVCTIDKYEFRTQSRTIQAVSPPRSDAMLQRWVDGIRKESLKAAGARA</sequence>
<gene>
    <name evidence="1" type="ordered locus">Acid_4788</name>
</gene>
<evidence type="ECO:0000313" key="1">
    <source>
        <dbReference type="EMBL" id="ABJ85747.1"/>
    </source>
</evidence>